<dbReference type="EMBL" id="BNAJ01000001">
    <property type="protein sequence ID" value="GHF31781.1"/>
    <property type="molecule type" value="Genomic_DNA"/>
</dbReference>
<reference evidence="10" key="1">
    <citation type="journal article" date="2019" name="Int. J. Syst. Evol. Microbiol.">
        <title>The Global Catalogue of Microorganisms (GCM) 10K type strain sequencing project: providing services to taxonomists for standard genome sequencing and annotation.</title>
        <authorList>
            <consortium name="The Broad Institute Genomics Platform"/>
            <consortium name="The Broad Institute Genome Sequencing Center for Infectious Disease"/>
            <person name="Wu L."/>
            <person name="Ma J."/>
        </authorList>
    </citation>
    <scope>NUCLEOTIDE SEQUENCE [LARGE SCALE GENOMIC DNA]</scope>
    <source>
        <strain evidence="10">CGMCC 1.18437</strain>
    </source>
</reference>
<sequence length="236" mass="23496">MARSLSGDGFSFIACPAVPAPVTPACGQQVYAQGMTSTASSRPEETARPPAPPTPATLLRLFVGVALSGIGGGLPAHARRAVTARGWMTDAQFAETYTLAQLTPGPNAVNLAAMIGARLCGPAGAATSVVGILIPGLIAMLAASAVTLGAGSGLPPAVQSGLRGAACAALAVMLSAAIPVVRVGLGVKGGLILAALTFLGLGVLRLNLLPVFAALVGLGLYLNRPQRVPPPEEDHV</sequence>
<evidence type="ECO:0000256" key="5">
    <source>
        <dbReference type="ARBA" id="ARBA00022989"/>
    </source>
</evidence>
<comment type="similarity">
    <text evidence="2">Belongs to the chromate ion transporter (CHR) (TC 2.A.51) family.</text>
</comment>
<proteinExistence type="inferred from homology"/>
<gene>
    <name evidence="9" type="ORF">GCM10017781_05380</name>
</gene>
<feature type="region of interest" description="Disordered" evidence="7">
    <location>
        <begin position="34"/>
        <end position="53"/>
    </location>
</feature>
<dbReference type="InterPro" id="IPR052518">
    <property type="entry name" value="CHR_Transporter"/>
</dbReference>
<feature type="transmembrane region" description="Helical" evidence="8">
    <location>
        <begin position="191"/>
        <end position="222"/>
    </location>
</feature>
<feature type="transmembrane region" description="Helical" evidence="8">
    <location>
        <begin position="129"/>
        <end position="150"/>
    </location>
</feature>
<keyword evidence="5 8" id="KW-1133">Transmembrane helix</keyword>
<keyword evidence="10" id="KW-1185">Reference proteome</keyword>
<feature type="transmembrane region" description="Helical" evidence="8">
    <location>
        <begin position="162"/>
        <end position="185"/>
    </location>
</feature>
<comment type="caution">
    <text evidence="9">The sequence shown here is derived from an EMBL/GenBank/DDBJ whole genome shotgun (WGS) entry which is preliminary data.</text>
</comment>
<dbReference type="Proteomes" id="UP000619376">
    <property type="component" value="Unassembled WGS sequence"/>
</dbReference>
<evidence type="ECO:0000256" key="7">
    <source>
        <dbReference type="SAM" id="MobiDB-lite"/>
    </source>
</evidence>
<organism evidence="9 10">
    <name type="scientific">Deinococcus metalli</name>
    <dbReference type="NCBI Taxonomy" id="1141878"/>
    <lineage>
        <taxon>Bacteria</taxon>
        <taxon>Thermotogati</taxon>
        <taxon>Deinococcota</taxon>
        <taxon>Deinococci</taxon>
        <taxon>Deinococcales</taxon>
        <taxon>Deinococcaceae</taxon>
        <taxon>Deinococcus</taxon>
    </lineage>
</organism>
<evidence type="ECO:0000256" key="2">
    <source>
        <dbReference type="ARBA" id="ARBA00005262"/>
    </source>
</evidence>
<evidence type="ECO:0000256" key="1">
    <source>
        <dbReference type="ARBA" id="ARBA00004651"/>
    </source>
</evidence>
<evidence type="ECO:0000256" key="6">
    <source>
        <dbReference type="ARBA" id="ARBA00023136"/>
    </source>
</evidence>
<keyword evidence="4 8" id="KW-0812">Transmembrane</keyword>
<protein>
    <recommendedName>
        <fullName evidence="11">Chromate transporter</fullName>
    </recommendedName>
</protein>
<evidence type="ECO:0000256" key="3">
    <source>
        <dbReference type="ARBA" id="ARBA00022475"/>
    </source>
</evidence>
<dbReference type="PANTHER" id="PTHR43663">
    <property type="entry name" value="CHROMATE TRANSPORT PROTEIN-RELATED"/>
    <property type="match status" value="1"/>
</dbReference>
<name>A0ABQ3JKX7_9DEIO</name>
<accession>A0ABQ3JKX7</accession>
<dbReference type="InterPro" id="IPR003370">
    <property type="entry name" value="Chromate_transpt"/>
</dbReference>
<keyword evidence="6 8" id="KW-0472">Membrane</keyword>
<dbReference type="Pfam" id="PF02417">
    <property type="entry name" value="Chromate_transp"/>
    <property type="match status" value="1"/>
</dbReference>
<comment type="subcellular location">
    <subcellularLocation>
        <location evidence="1">Cell membrane</location>
        <topology evidence="1">Multi-pass membrane protein</topology>
    </subcellularLocation>
</comment>
<keyword evidence="3" id="KW-1003">Cell membrane</keyword>
<evidence type="ECO:0000313" key="10">
    <source>
        <dbReference type="Proteomes" id="UP000619376"/>
    </source>
</evidence>
<evidence type="ECO:0000313" key="9">
    <source>
        <dbReference type="EMBL" id="GHF31781.1"/>
    </source>
</evidence>
<evidence type="ECO:0000256" key="4">
    <source>
        <dbReference type="ARBA" id="ARBA00022692"/>
    </source>
</evidence>
<evidence type="ECO:0008006" key="11">
    <source>
        <dbReference type="Google" id="ProtNLM"/>
    </source>
</evidence>
<dbReference type="PANTHER" id="PTHR43663:SF1">
    <property type="entry name" value="CHROMATE TRANSPORTER"/>
    <property type="match status" value="1"/>
</dbReference>
<evidence type="ECO:0000256" key="8">
    <source>
        <dbReference type="SAM" id="Phobius"/>
    </source>
</evidence>